<sequence>DTCINVIKDALKDPLILNGMDIPKLIFYCGSTINESMNQDPNLYIAKCFKKDEYKNNITSCLQDKGNMPKLIKKWIDEKTSTSIIEIGTNYVVKRTTPTKMVFSVCILLKIIVLLTFFIVYNFSKINKFINYTYYIRNLMKNFLHQIHQFRSRYDSSLCSGKKRDDVIYISWINTQI</sequence>
<dbReference type="GeneID" id="39745337"/>
<keyword evidence="3" id="KW-1185">Reference proteome</keyword>
<keyword evidence="1" id="KW-0472">Membrane</keyword>
<accession>A0A1Y1JQ36</accession>
<evidence type="ECO:0000313" key="2">
    <source>
        <dbReference type="EMBL" id="GAW84529.1"/>
    </source>
</evidence>
<gene>
    <name evidence="2" type="ORF">PGO_003475</name>
</gene>
<evidence type="ECO:0000256" key="1">
    <source>
        <dbReference type="SAM" id="Phobius"/>
    </source>
</evidence>
<evidence type="ECO:0000313" key="3">
    <source>
        <dbReference type="Proteomes" id="UP000195521"/>
    </source>
</evidence>
<proteinExistence type="predicted"/>
<comment type="caution">
    <text evidence="2">The sequence shown here is derived from an EMBL/GenBank/DDBJ whole genome shotgun (WGS) entry which is preliminary data.</text>
</comment>
<keyword evidence="1" id="KW-1133">Transmembrane helix</keyword>
<dbReference type="AlphaFoldDB" id="A0A1Y1JQ36"/>
<feature type="non-terminal residue" evidence="2">
    <location>
        <position position="1"/>
    </location>
</feature>
<reference evidence="3" key="1">
    <citation type="submission" date="2017-04" db="EMBL/GenBank/DDBJ databases">
        <title>Plasmodium gonderi genome.</title>
        <authorList>
            <person name="Arisue N."/>
            <person name="Honma H."/>
            <person name="Kawai S."/>
            <person name="Tougan T."/>
            <person name="Tanabe K."/>
            <person name="Horii T."/>
        </authorList>
    </citation>
    <scope>NUCLEOTIDE SEQUENCE [LARGE SCALE GENOMIC DNA]</scope>
    <source>
        <strain evidence="3">ATCC 30045</strain>
    </source>
</reference>
<dbReference type="EMBL" id="BDQF01000396">
    <property type="protein sequence ID" value="GAW84529.1"/>
    <property type="molecule type" value="Genomic_DNA"/>
</dbReference>
<protein>
    <submittedName>
        <fullName evidence="2">Variable surface protein</fullName>
    </submittedName>
</protein>
<keyword evidence="1" id="KW-0812">Transmembrane</keyword>
<name>A0A1Y1JQ36_PLAGO</name>
<dbReference type="Proteomes" id="UP000195521">
    <property type="component" value="Unassembled WGS sequence"/>
</dbReference>
<organism evidence="2 3">
    <name type="scientific">Plasmodium gonderi</name>
    <dbReference type="NCBI Taxonomy" id="77519"/>
    <lineage>
        <taxon>Eukaryota</taxon>
        <taxon>Sar</taxon>
        <taxon>Alveolata</taxon>
        <taxon>Apicomplexa</taxon>
        <taxon>Aconoidasida</taxon>
        <taxon>Haemosporida</taxon>
        <taxon>Plasmodiidae</taxon>
        <taxon>Plasmodium</taxon>
        <taxon>Plasmodium (Plasmodium)</taxon>
    </lineage>
</organism>
<feature type="transmembrane region" description="Helical" evidence="1">
    <location>
        <begin position="101"/>
        <end position="121"/>
    </location>
</feature>
<dbReference type="RefSeq" id="XP_028547118.1">
    <property type="nucleotide sequence ID" value="XM_028691317.1"/>
</dbReference>